<sequence>MKNLILVNLLLALAYSGFAQTGRIIAPSTHAWYMENGTIKLNEKWLLFHDVQFRRADLLPEDQQLLLRAGIGYNLSSSIQIMAGYCFVQTYPYGDFPVRNQFPENRLWQQLILKAPIGRTTFINRYRLEQRYLGNSTTGSLANPRFENRVRYLGRVNIPLQKGDEYKLYGFIYDEIFINFGKNVGVNIYDQNRIAAGLGWKLDKKLSIELGYMNQMVQQRALQSNGKSVLENNHTLIASLVSNF</sequence>
<feature type="signal peptide" evidence="1">
    <location>
        <begin position="1"/>
        <end position="19"/>
    </location>
</feature>
<dbReference type="TCDB" id="1.B.81.1.8">
    <property type="family name" value="the duf2490 putative beta barrel porin (duf2490) family"/>
</dbReference>
<evidence type="ECO:0000313" key="2">
    <source>
        <dbReference type="EMBL" id="AEE50198.1"/>
    </source>
</evidence>
<accession>F4KUA1</accession>
<reference key="2">
    <citation type="submission" date="2011-04" db="EMBL/GenBank/DDBJ databases">
        <title>Complete sequence of chromosome of Haliscomenobacter hydrossis DSM 1100.</title>
        <authorList>
            <consortium name="US DOE Joint Genome Institute (JGI-PGF)"/>
            <person name="Lucas S."/>
            <person name="Han J."/>
            <person name="Lapidus A."/>
            <person name="Bruce D."/>
            <person name="Goodwin L."/>
            <person name="Pitluck S."/>
            <person name="Peters L."/>
            <person name="Kyrpides N."/>
            <person name="Mavromatis K."/>
            <person name="Ivanova N."/>
            <person name="Ovchinnikova G."/>
            <person name="Pagani I."/>
            <person name="Daligault H."/>
            <person name="Detter J.C."/>
            <person name="Han C."/>
            <person name="Land M."/>
            <person name="Hauser L."/>
            <person name="Markowitz V."/>
            <person name="Cheng J.-F."/>
            <person name="Hugenholtz P."/>
            <person name="Woyke T."/>
            <person name="Wu D."/>
            <person name="Verbarg S."/>
            <person name="Frueling A."/>
            <person name="Brambilla E."/>
            <person name="Klenk H.-P."/>
            <person name="Eisen J.A."/>
        </authorList>
    </citation>
    <scope>NUCLEOTIDE SEQUENCE</scope>
    <source>
        <strain>DSM 1100</strain>
    </source>
</reference>
<dbReference type="InterPro" id="IPR019619">
    <property type="entry name" value="DUF2490"/>
</dbReference>
<dbReference type="RefSeq" id="WP_013764748.1">
    <property type="nucleotide sequence ID" value="NC_015510.1"/>
</dbReference>
<evidence type="ECO:0000256" key="1">
    <source>
        <dbReference type="SAM" id="SignalP"/>
    </source>
</evidence>
<evidence type="ECO:0008006" key="4">
    <source>
        <dbReference type="Google" id="ProtNLM"/>
    </source>
</evidence>
<organism evidence="2 3">
    <name type="scientific">Haliscomenobacter hydrossis (strain ATCC 27775 / DSM 1100 / LMG 10767 / O)</name>
    <dbReference type="NCBI Taxonomy" id="760192"/>
    <lineage>
        <taxon>Bacteria</taxon>
        <taxon>Pseudomonadati</taxon>
        <taxon>Bacteroidota</taxon>
        <taxon>Saprospiria</taxon>
        <taxon>Saprospirales</taxon>
        <taxon>Haliscomenobacteraceae</taxon>
        <taxon>Haliscomenobacter</taxon>
    </lineage>
</organism>
<name>F4KUA1_HALH1</name>
<dbReference type="Proteomes" id="UP000008461">
    <property type="component" value="Chromosome"/>
</dbReference>
<reference evidence="2 3" key="1">
    <citation type="journal article" date="2011" name="Stand. Genomic Sci.">
        <title>Complete genome sequence of Haliscomenobacter hydrossis type strain (O).</title>
        <authorList>
            <consortium name="US DOE Joint Genome Institute (JGI-PGF)"/>
            <person name="Daligault H."/>
            <person name="Lapidus A."/>
            <person name="Zeytun A."/>
            <person name="Nolan M."/>
            <person name="Lucas S."/>
            <person name="Del Rio T.G."/>
            <person name="Tice H."/>
            <person name="Cheng J.F."/>
            <person name="Tapia R."/>
            <person name="Han C."/>
            <person name="Goodwin L."/>
            <person name="Pitluck S."/>
            <person name="Liolios K."/>
            <person name="Pagani I."/>
            <person name="Ivanova N."/>
            <person name="Huntemann M."/>
            <person name="Mavromatis K."/>
            <person name="Mikhailova N."/>
            <person name="Pati A."/>
            <person name="Chen A."/>
            <person name="Palaniappan K."/>
            <person name="Land M."/>
            <person name="Hauser L."/>
            <person name="Brambilla E.M."/>
            <person name="Rohde M."/>
            <person name="Verbarg S."/>
            <person name="Goker M."/>
            <person name="Bristow J."/>
            <person name="Eisen J.A."/>
            <person name="Markowitz V."/>
            <person name="Hugenholtz P."/>
            <person name="Kyrpides N.C."/>
            <person name="Klenk H.P."/>
            <person name="Woyke T."/>
        </authorList>
    </citation>
    <scope>NUCLEOTIDE SEQUENCE [LARGE SCALE GENOMIC DNA]</scope>
    <source>
        <strain evidence="3">ATCC 27775 / DSM 1100 / LMG 10767 / O</strain>
    </source>
</reference>
<proteinExistence type="predicted"/>
<dbReference type="Pfam" id="PF10677">
    <property type="entry name" value="DUF2490"/>
    <property type="match status" value="1"/>
</dbReference>
<dbReference type="OrthoDB" id="1118734at2"/>
<feature type="chain" id="PRO_5003316060" description="DUF2490 domain-containing protein" evidence="1">
    <location>
        <begin position="20"/>
        <end position="244"/>
    </location>
</feature>
<gene>
    <name evidence="2" type="ordered locus">Halhy_2320</name>
</gene>
<protein>
    <recommendedName>
        <fullName evidence="4">DUF2490 domain-containing protein</fullName>
    </recommendedName>
</protein>
<dbReference type="STRING" id="760192.Halhy_2320"/>
<dbReference type="AlphaFoldDB" id="F4KUA1"/>
<evidence type="ECO:0000313" key="3">
    <source>
        <dbReference type="Proteomes" id="UP000008461"/>
    </source>
</evidence>
<keyword evidence="1" id="KW-0732">Signal</keyword>
<dbReference type="eggNOG" id="COG2067">
    <property type="taxonomic scope" value="Bacteria"/>
</dbReference>
<keyword evidence="3" id="KW-1185">Reference proteome</keyword>
<dbReference type="KEGG" id="hhy:Halhy_2320"/>
<dbReference type="HOGENOM" id="CLU_089264_0_0_10"/>
<dbReference type="EMBL" id="CP002691">
    <property type="protein sequence ID" value="AEE50198.1"/>
    <property type="molecule type" value="Genomic_DNA"/>
</dbReference>